<keyword evidence="9" id="KW-0539">Nucleus</keyword>
<dbReference type="PRINTS" id="PR00623">
    <property type="entry name" value="HISTONEH4"/>
</dbReference>
<dbReference type="InterPro" id="IPR001951">
    <property type="entry name" value="Histone_H4"/>
</dbReference>
<keyword evidence="8" id="KW-0238">DNA-binding</keyword>
<proteinExistence type="inferred from homology"/>
<sequence>MTLRCIVRQVYTVLGAPGLDFLGLIKVATLTKYWHTDSCDQKAKISTQKAKSGRGKGGKGRGKGGAKRHRKVFVITQGITQTPIRRLGPTGGVKDSGSSTKRPWRTKVFLEKSCDAVTYASTPRKNSHRQDAVRPLKSPGRTLYGFGG</sequence>
<evidence type="ECO:0000256" key="6">
    <source>
        <dbReference type="ARBA" id="ARBA00022481"/>
    </source>
</evidence>
<dbReference type="InterPro" id="IPR009072">
    <property type="entry name" value="Histone-fold"/>
</dbReference>
<dbReference type="Proteomes" id="UP001152320">
    <property type="component" value="Chromosome 8"/>
</dbReference>
<feature type="region of interest" description="Disordered" evidence="11">
    <location>
        <begin position="83"/>
        <end position="102"/>
    </location>
</feature>
<keyword evidence="7" id="KW-0007">Acetylation</keyword>
<feature type="compositionally biased region" description="Basic residues" evidence="11">
    <location>
        <begin position="51"/>
        <end position="70"/>
    </location>
</feature>
<evidence type="ECO:0000256" key="7">
    <source>
        <dbReference type="ARBA" id="ARBA00022990"/>
    </source>
</evidence>
<dbReference type="PROSITE" id="PS00047">
    <property type="entry name" value="HISTONE_H4"/>
    <property type="match status" value="1"/>
</dbReference>
<keyword evidence="13" id="KW-1185">Reference proteome</keyword>
<name>A0A9Q1H9R3_HOLLE</name>
<evidence type="ECO:0000256" key="8">
    <source>
        <dbReference type="ARBA" id="ARBA00023125"/>
    </source>
</evidence>
<dbReference type="InterPro" id="IPR019809">
    <property type="entry name" value="Histone_H4_CS"/>
</dbReference>
<evidence type="ECO:0000256" key="4">
    <source>
        <dbReference type="ARBA" id="ARBA00006564"/>
    </source>
</evidence>
<comment type="similarity">
    <text evidence="4">Belongs to the histone H4 family.</text>
</comment>
<organism evidence="12 13">
    <name type="scientific">Holothuria leucospilota</name>
    <name type="common">Black long sea cucumber</name>
    <name type="synonym">Mertensiothuria leucospilota</name>
    <dbReference type="NCBI Taxonomy" id="206669"/>
    <lineage>
        <taxon>Eukaryota</taxon>
        <taxon>Metazoa</taxon>
        <taxon>Echinodermata</taxon>
        <taxon>Eleutherozoa</taxon>
        <taxon>Echinozoa</taxon>
        <taxon>Holothuroidea</taxon>
        <taxon>Aspidochirotacea</taxon>
        <taxon>Aspidochirotida</taxon>
        <taxon>Holothuriidae</taxon>
        <taxon>Holothuria</taxon>
    </lineage>
</organism>
<keyword evidence="10" id="KW-0544">Nucleosome core</keyword>
<keyword evidence="5" id="KW-0158">Chromosome</keyword>
<comment type="caution">
    <text evidence="12">The sequence shown here is derived from an EMBL/GenBank/DDBJ whole genome shotgun (WGS) entry which is preliminary data.</text>
</comment>
<feature type="region of interest" description="Disordered" evidence="11">
    <location>
        <begin position="44"/>
        <end position="70"/>
    </location>
</feature>
<protein>
    <submittedName>
        <fullName evidence="12">Histone H4</fullName>
    </submittedName>
</protein>
<comment type="function">
    <text evidence="1">Core component of nucleosome. Nucleosomes wrap and compact DNA into chromatin, limiting DNA accessibility to the cellular machineries which require DNA as a template. Histones thereby play a central role in transcription regulation, DNA repair, DNA replication and chromosomal stability. DNA accessibility is regulated via a complex set of post-translational modifications of histones, also called histone code, and nucleosome remodeling.</text>
</comment>
<dbReference type="Gene3D" id="1.10.20.10">
    <property type="entry name" value="Histone, subunit A"/>
    <property type="match status" value="1"/>
</dbReference>
<dbReference type="PANTHER" id="PTHR10484">
    <property type="entry name" value="HISTONE H4"/>
    <property type="match status" value="1"/>
</dbReference>
<evidence type="ECO:0000256" key="11">
    <source>
        <dbReference type="SAM" id="MobiDB-lite"/>
    </source>
</evidence>
<accession>A0A9Q1H9R3</accession>
<reference evidence="12" key="1">
    <citation type="submission" date="2021-10" db="EMBL/GenBank/DDBJ databases">
        <title>Tropical sea cucumber genome reveals ecological adaptation and Cuvierian tubules defense mechanism.</title>
        <authorList>
            <person name="Chen T."/>
        </authorList>
    </citation>
    <scope>NUCLEOTIDE SEQUENCE</scope>
    <source>
        <strain evidence="12">Nanhai2018</strain>
        <tissue evidence="12">Muscle</tissue>
    </source>
</reference>
<evidence type="ECO:0000256" key="5">
    <source>
        <dbReference type="ARBA" id="ARBA00022454"/>
    </source>
</evidence>
<dbReference type="EMBL" id="JAIZAY010000008">
    <property type="protein sequence ID" value="KAJ8037471.1"/>
    <property type="molecule type" value="Genomic_DNA"/>
</dbReference>
<comment type="subcellular location">
    <subcellularLocation>
        <location evidence="3">Chromosome</location>
    </subcellularLocation>
    <subcellularLocation>
        <location evidence="2">Nucleus</location>
    </subcellularLocation>
</comment>
<evidence type="ECO:0000256" key="9">
    <source>
        <dbReference type="ARBA" id="ARBA00023242"/>
    </source>
</evidence>
<keyword evidence="6" id="KW-0488">Methylation</keyword>
<dbReference type="GO" id="GO:0005634">
    <property type="term" value="C:nucleus"/>
    <property type="evidence" value="ECO:0007669"/>
    <property type="project" value="UniProtKB-SubCell"/>
</dbReference>
<dbReference type="GO" id="GO:0000786">
    <property type="term" value="C:nucleosome"/>
    <property type="evidence" value="ECO:0007669"/>
    <property type="project" value="UniProtKB-KW"/>
</dbReference>
<dbReference type="GO" id="GO:0003677">
    <property type="term" value="F:DNA binding"/>
    <property type="evidence" value="ECO:0007669"/>
    <property type="project" value="UniProtKB-KW"/>
</dbReference>
<evidence type="ECO:0000256" key="2">
    <source>
        <dbReference type="ARBA" id="ARBA00004123"/>
    </source>
</evidence>
<evidence type="ECO:0000256" key="1">
    <source>
        <dbReference type="ARBA" id="ARBA00002001"/>
    </source>
</evidence>
<dbReference type="AlphaFoldDB" id="A0A9Q1H9R3"/>
<evidence type="ECO:0000256" key="3">
    <source>
        <dbReference type="ARBA" id="ARBA00004286"/>
    </source>
</evidence>
<dbReference type="GO" id="GO:0030527">
    <property type="term" value="F:structural constituent of chromatin"/>
    <property type="evidence" value="ECO:0007669"/>
    <property type="project" value="InterPro"/>
</dbReference>
<gene>
    <name evidence="12" type="ORF">HOLleu_18291</name>
</gene>
<dbReference type="GO" id="GO:0046982">
    <property type="term" value="F:protein heterodimerization activity"/>
    <property type="evidence" value="ECO:0007669"/>
    <property type="project" value="InterPro"/>
</dbReference>
<evidence type="ECO:0000313" key="12">
    <source>
        <dbReference type="EMBL" id="KAJ8037471.1"/>
    </source>
</evidence>
<feature type="region of interest" description="Disordered" evidence="11">
    <location>
        <begin position="120"/>
        <end position="148"/>
    </location>
</feature>
<evidence type="ECO:0000313" key="13">
    <source>
        <dbReference type="Proteomes" id="UP001152320"/>
    </source>
</evidence>
<evidence type="ECO:0000256" key="10">
    <source>
        <dbReference type="ARBA" id="ARBA00023269"/>
    </source>
</evidence>